<dbReference type="Gene3D" id="1.10.10.10">
    <property type="entry name" value="Winged helix-like DNA-binding domain superfamily/Winged helix DNA-binding domain"/>
    <property type="match status" value="1"/>
</dbReference>
<evidence type="ECO:0000256" key="4">
    <source>
        <dbReference type="ARBA" id="ARBA00023125"/>
    </source>
</evidence>
<keyword evidence="3" id="KW-0731">Sigma factor</keyword>
<dbReference type="Gene3D" id="1.10.1740.10">
    <property type="match status" value="1"/>
</dbReference>
<evidence type="ECO:0000313" key="8">
    <source>
        <dbReference type="Proteomes" id="UP001546774"/>
    </source>
</evidence>
<name>A0ABV1H6V0_9FIRM</name>
<evidence type="ECO:0000259" key="6">
    <source>
        <dbReference type="Pfam" id="PF04542"/>
    </source>
</evidence>
<keyword evidence="4" id="KW-0238">DNA-binding</keyword>
<dbReference type="InterPro" id="IPR036388">
    <property type="entry name" value="WH-like_DNA-bd_sf"/>
</dbReference>
<dbReference type="SUPFAM" id="SSF88659">
    <property type="entry name" value="Sigma3 and sigma4 domains of RNA polymerase sigma factors"/>
    <property type="match status" value="1"/>
</dbReference>
<dbReference type="InterPro" id="IPR013325">
    <property type="entry name" value="RNA_pol_sigma_r2"/>
</dbReference>
<evidence type="ECO:0000256" key="3">
    <source>
        <dbReference type="ARBA" id="ARBA00023082"/>
    </source>
</evidence>
<protein>
    <submittedName>
        <fullName evidence="7">Sigma-70 family RNA polymerase sigma factor</fullName>
    </submittedName>
</protein>
<dbReference type="Proteomes" id="UP001546774">
    <property type="component" value="Unassembled WGS sequence"/>
</dbReference>
<accession>A0ABV1H6V0</accession>
<keyword evidence="8" id="KW-1185">Reference proteome</keyword>
<dbReference type="InterPro" id="IPR039425">
    <property type="entry name" value="RNA_pol_sigma-70-like"/>
</dbReference>
<dbReference type="NCBIfam" id="TIGR02937">
    <property type="entry name" value="sigma70-ECF"/>
    <property type="match status" value="1"/>
</dbReference>
<dbReference type="InterPro" id="IPR007627">
    <property type="entry name" value="RNA_pol_sigma70_r2"/>
</dbReference>
<feature type="domain" description="RNA polymerase sigma-70 region 2" evidence="6">
    <location>
        <begin position="24"/>
        <end position="91"/>
    </location>
</feature>
<dbReference type="PANTHER" id="PTHR43133:SF8">
    <property type="entry name" value="RNA POLYMERASE SIGMA FACTOR HI_1459-RELATED"/>
    <property type="match status" value="1"/>
</dbReference>
<dbReference type="InterPro" id="IPR014284">
    <property type="entry name" value="RNA_pol_sigma-70_dom"/>
</dbReference>
<gene>
    <name evidence="7" type="ORF">WMO37_10280</name>
</gene>
<comment type="caution">
    <text evidence="7">The sequence shown here is derived from an EMBL/GenBank/DDBJ whole genome shotgun (WGS) entry which is preliminary data.</text>
</comment>
<evidence type="ECO:0000313" key="7">
    <source>
        <dbReference type="EMBL" id="MEQ2555391.1"/>
    </source>
</evidence>
<evidence type="ECO:0000256" key="5">
    <source>
        <dbReference type="ARBA" id="ARBA00023163"/>
    </source>
</evidence>
<comment type="similarity">
    <text evidence="1">Belongs to the sigma-70 factor family. ECF subfamily.</text>
</comment>
<organism evidence="7 8">
    <name type="scientific">Lachnospira intestinalis</name>
    <dbReference type="NCBI Taxonomy" id="3133158"/>
    <lineage>
        <taxon>Bacteria</taxon>
        <taxon>Bacillati</taxon>
        <taxon>Bacillota</taxon>
        <taxon>Clostridia</taxon>
        <taxon>Lachnospirales</taxon>
        <taxon>Lachnospiraceae</taxon>
        <taxon>Lachnospira</taxon>
    </lineage>
</organism>
<dbReference type="Pfam" id="PF04542">
    <property type="entry name" value="Sigma70_r2"/>
    <property type="match status" value="1"/>
</dbReference>
<evidence type="ECO:0000256" key="1">
    <source>
        <dbReference type="ARBA" id="ARBA00010641"/>
    </source>
</evidence>
<dbReference type="EMBL" id="JBBMFS010000008">
    <property type="protein sequence ID" value="MEQ2555391.1"/>
    <property type="molecule type" value="Genomic_DNA"/>
</dbReference>
<sequence>MFETDETLIRRILQGKDREAGELLVERHYKRIYKEIYLKTSDEELAKDLTQEAFIQILKNLYQFDSKKASFKTWITRIACNKVIDYMRSRQHHEMLMTEILDDYDKEDAHNLEERVTNRMATQRVEQLLEKEEVQNQKIFNLKAQQGYTFEEVSTITGVTKTAVKNRYYSMVRKMRKELSDYE</sequence>
<evidence type="ECO:0000256" key="2">
    <source>
        <dbReference type="ARBA" id="ARBA00023015"/>
    </source>
</evidence>
<dbReference type="InterPro" id="IPR013324">
    <property type="entry name" value="RNA_pol_sigma_r3/r4-like"/>
</dbReference>
<dbReference type="SUPFAM" id="SSF88946">
    <property type="entry name" value="Sigma2 domain of RNA polymerase sigma factors"/>
    <property type="match status" value="1"/>
</dbReference>
<reference evidence="7" key="1">
    <citation type="submission" date="2024-03" db="EMBL/GenBank/DDBJ databases">
        <title>Human intestinal bacterial collection.</title>
        <authorList>
            <person name="Pauvert C."/>
            <person name="Hitch T.C.A."/>
            <person name="Clavel T."/>
        </authorList>
    </citation>
    <scope>NUCLEOTIDE SEQUENCE [LARGE SCALE GENOMIC DNA]</scope>
    <source>
        <strain evidence="7">CLA-AA-H89B</strain>
    </source>
</reference>
<keyword evidence="2" id="KW-0805">Transcription regulation</keyword>
<keyword evidence="5" id="KW-0804">Transcription</keyword>
<proteinExistence type="inferred from homology"/>
<dbReference type="PANTHER" id="PTHR43133">
    <property type="entry name" value="RNA POLYMERASE ECF-TYPE SIGMA FACTO"/>
    <property type="match status" value="1"/>
</dbReference>